<dbReference type="SUPFAM" id="SSF54160">
    <property type="entry name" value="Chromo domain-like"/>
    <property type="match status" value="1"/>
</dbReference>
<dbReference type="Gene3D" id="2.40.50.40">
    <property type="match status" value="1"/>
</dbReference>
<dbReference type="InterPro" id="IPR051219">
    <property type="entry name" value="Heterochromatin_chromo-domain"/>
</dbReference>
<evidence type="ECO:0000313" key="6">
    <source>
        <dbReference type="EMBL" id="PYH99931.1"/>
    </source>
</evidence>
<dbReference type="OrthoDB" id="1918685at2759"/>
<keyword evidence="7" id="KW-1185">Reference proteome</keyword>
<protein>
    <recommendedName>
        <fullName evidence="5">Chromo domain-containing protein</fullName>
    </recommendedName>
</protein>
<feature type="region of interest" description="Disordered" evidence="4">
    <location>
        <begin position="315"/>
        <end position="359"/>
    </location>
</feature>
<feature type="compositionally biased region" description="Low complexity" evidence="4">
    <location>
        <begin position="390"/>
        <end position="407"/>
    </location>
</feature>
<dbReference type="STRING" id="1448320.A0A319DQV5"/>
<evidence type="ECO:0000313" key="7">
    <source>
        <dbReference type="Proteomes" id="UP000247810"/>
    </source>
</evidence>
<dbReference type="Pfam" id="PF00385">
    <property type="entry name" value="Chromo"/>
    <property type="match status" value="1"/>
</dbReference>
<feature type="compositionally biased region" description="Basic and acidic residues" evidence="4">
    <location>
        <begin position="315"/>
        <end position="336"/>
    </location>
</feature>
<evidence type="ECO:0000256" key="3">
    <source>
        <dbReference type="ARBA" id="ARBA00023242"/>
    </source>
</evidence>
<dbReference type="InterPro" id="IPR000953">
    <property type="entry name" value="Chromo/chromo_shadow_dom"/>
</dbReference>
<name>A0A319DQV5_9EURO</name>
<feature type="compositionally biased region" description="Pro residues" evidence="4">
    <location>
        <begin position="1061"/>
        <end position="1072"/>
    </location>
</feature>
<evidence type="ECO:0000259" key="5">
    <source>
        <dbReference type="PROSITE" id="PS50013"/>
    </source>
</evidence>
<reference evidence="6 7" key="1">
    <citation type="submission" date="2018-02" db="EMBL/GenBank/DDBJ databases">
        <title>The genomes of Aspergillus section Nigri reveals drivers in fungal speciation.</title>
        <authorList>
            <consortium name="DOE Joint Genome Institute"/>
            <person name="Vesth T.C."/>
            <person name="Nybo J."/>
            <person name="Theobald S."/>
            <person name="Brandl J."/>
            <person name="Frisvad J.C."/>
            <person name="Nielsen K.F."/>
            <person name="Lyhne E.K."/>
            <person name="Kogle M.E."/>
            <person name="Kuo A."/>
            <person name="Riley R."/>
            <person name="Clum A."/>
            <person name="Nolan M."/>
            <person name="Lipzen A."/>
            <person name="Salamov A."/>
            <person name="Henrissat B."/>
            <person name="Wiebenga A."/>
            <person name="De vries R.P."/>
            <person name="Grigoriev I.V."/>
            <person name="Mortensen U.H."/>
            <person name="Andersen M.R."/>
            <person name="Baker S.E."/>
        </authorList>
    </citation>
    <scope>NUCLEOTIDE SEQUENCE [LARGE SCALE GENOMIC DNA]</scope>
    <source>
        <strain evidence="6 7">CBS 707.79</strain>
    </source>
</reference>
<feature type="compositionally biased region" description="Pro residues" evidence="4">
    <location>
        <begin position="257"/>
        <end position="269"/>
    </location>
</feature>
<dbReference type="GO" id="GO:0006338">
    <property type="term" value="P:chromatin remodeling"/>
    <property type="evidence" value="ECO:0007669"/>
    <property type="project" value="UniProtKB-ARBA"/>
</dbReference>
<comment type="subunit">
    <text evidence="2">Component of the NuA4 histone acetyltransferase complex.</text>
</comment>
<feature type="domain" description="Chromo" evidence="5">
    <location>
        <begin position="47"/>
        <end position="105"/>
    </location>
</feature>
<feature type="region of interest" description="Disordered" evidence="4">
    <location>
        <begin position="373"/>
        <end position="418"/>
    </location>
</feature>
<feature type="region of interest" description="Disordered" evidence="4">
    <location>
        <begin position="173"/>
        <end position="279"/>
    </location>
</feature>
<dbReference type="CDD" id="cd18966">
    <property type="entry name" value="chromodomain"/>
    <property type="match status" value="1"/>
</dbReference>
<feature type="compositionally biased region" description="Basic residues" evidence="4">
    <location>
        <begin position="337"/>
        <end position="347"/>
    </location>
</feature>
<dbReference type="AlphaFoldDB" id="A0A319DQV5"/>
<feature type="compositionally biased region" description="Basic and acidic residues" evidence="4">
    <location>
        <begin position="605"/>
        <end position="620"/>
    </location>
</feature>
<dbReference type="PROSITE" id="PS50013">
    <property type="entry name" value="CHROMO_2"/>
    <property type="match status" value="1"/>
</dbReference>
<evidence type="ECO:0000256" key="4">
    <source>
        <dbReference type="SAM" id="MobiDB-lite"/>
    </source>
</evidence>
<feature type="compositionally biased region" description="Polar residues" evidence="4">
    <location>
        <begin position="205"/>
        <end position="223"/>
    </location>
</feature>
<dbReference type="VEuPathDB" id="FungiDB:BO71DRAFT_341857"/>
<dbReference type="InterPro" id="IPR023780">
    <property type="entry name" value="Chromo_domain"/>
</dbReference>
<accession>A0A319DQV5</accession>
<dbReference type="SMART" id="SM00298">
    <property type="entry name" value="CHROMO"/>
    <property type="match status" value="1"/>
</dbReference>
<dbReference type="PANTHER" id="PTHR22812">
    <property type="entry name" value="CHROMOBOX PROTEIN"/>
    <property type="match status" value="1"/>
</dbReference>
<dbReference type="EMBL" id="KZ825798">
    <property type="protein sequence ID" value="PYH99931.1"/>
    <property type="molecule type" value="Genomic_DNA"/>
</dbReference>
<dbReference type="GO" id="GO:0005634">
    <property type="term" value="C:nucleus"/>
    <property type="evidence" value="ECO:0007669"/>
    <property type="project" value="UniProtKB-SubCell"/>
</dbReference>
<feature type="compositionally biased region" description="Basic and acidic residues" evidence="4">
    <location>
        <begin position="633"/>
        <end position="645"/>
    </location>
</feature>
<feature type="compositionally biased region" description="Basic and acidic residues" evidence="4">
    <location>
        <begin position="233"/>
        <end position="244"/>
    </location>
</feature>
<evidence type="ECO:0000256" key="1">
    <source>
        <dbReference type="ARBA" id="ARBA00004123"/>
    </source>
</evidence>
<feature type="region of interest" description="Disordered" evidence="4">
    <location>
        <begin position="944"/>
        <end position="971"/>
    </location>
</feature>
<dbReference type="InterPro" id="IPR016197">
    <property type="entry name" value="Chromo-like_dom_sf"/>
</dbReference>
<sequence>MPWAPHLRRRSHRLLLPLDPAMTKNHDDNDDDISVTSTVASSQASEYEVEAILAEKQFPDGIKYLVKWANYPETRCSWEPTTSFNSDESISGWEQTKADIASGKREGFNVARWDRMMQKIEEDRKKRKHKREVKRKRLGISTTETIELAVKRSSTKSDDPSGQSRNDASKVIAQTSMSNSRPQPLRQAAPTKMPVVSRPPLVSFGSGQKPSTTARPKNTQESTKWFPHLSTSWKHEKARSREPAPDISQLDLTRPSDWPPRTPLFPQPKPGSYISPYRDEGLNRSVIDTSAPEDSANLSATIGHSQSTVLASNREDYGHSHRRDELGRGHNSDLRHPRTKSASRHVRPSSDGEPSQNSQQSLFDRAFSHMETDTPREKVHLHTPHRLRQSTMSESSSTSHSRPTWASESRQDSIIPNLPLREAGPLAKTVHGRFCNPGEVLIHMYYGPDKKMIGAARLCGLGLVTIQKLVQSKNGPWIEIWFQHLCTFEKYQALCDNLLRKKPHLPTVVNRIFCKGWIEGFNDTEADVHNVAKELEQGNLMAIFNPGLATQNVLIAYSPHSPEFRSLSQGFQGQSDASLLLVVRNSLGPLEQLMSKTTDQVSTSHEPEICARERPGQHQADDEEDTSMTVSHVDQEEMSSREDPPVRPTEMTKYFSTQESSLVPLDDTVLASQDDTDPLKNNHQEPREPMEMNQRQFLGPALSEQQLISALATADLKVLFKHSFGVSYEVLVNVNAVDRVQVAEAFFLMFPQGSGALHQEFLTLQAFLKTRNPVIYSCYQQDDWEKFARTVTVGVVLFHESFVDFHTLPFFKSLIDKQFNFWSVSLNRPLEYADHPCHFQRIFPHGGVLMITEDFMVLEPESVIIILTWFHDWIKRKFPGKWKIMFRPGVLDWVLQQPEPADESRAGIWLTIYRLILQLCTPSAYDTPIGEVLTGSTDEYIESNVISPPTLPNYGSRKEDDSPDIPKGLSQDQRNTDHLIEFFAGWGLVNRHRYRRFVVLTRTKPQPRWEAWQHIEIKWGAKDFMKTFKVDYKHYWAKLASSSTDKSSSTSGEPNVQPATFTPPTPRAPAPGAPGFKEVKGPRFDRLPGSAPSTYPEPYK</sequence>
<organism evidence="6 7">
    <name type="scientific">Aspergillus ellipticus CBS 707.79</name>
    <dbReference type="NCBI Taxonomy" id="1448320"/>
    <lineage>
        <taxon>Eukaryota</taxon>
        <taxon>Fungi</taxon>
        <taxon>Dikarya</taxon>
        <taxon>Ascomycota</taxon>
        <taxon>Pezizomycotina</taxon>
        <taxon>Eurotiomycetes</taxon>
        <taxon>Eurotiomycetidae</taxon>
        <taxon>Eurotiales</taxon>
        <taxon>Aspergillaceae</taxon>
        <taxon>Aspergillus</taxon>
        <taxon>Aspergillus subgen. Circumdati</taxon>
    </lineage>
</organism>
<feature type="region of interest" description="Disordered" evidence="4">
    <location>
        <begin position="1043"/>
        <end position="1100"/>
    </location>
</feature>
<feature type="region of interest" description="Disordered" evidence="4">
    <location>
        <begin position="596"/>
        <end position="649"/>
    </location>
</feature>
<gene>
    <name evidence="6" type="ORF">BO71DRAFT_341857</name>
</gene>
<proteinExistence type="predicted"/>
<keyword evidence="3" id="KW-0539">Nucleus</keyword>
<feature type="compositionally biased region" description="Basic and acidic residues" evidence="4">
    <location>
        <begin position="1077"/>
        <end position="1086"/>
    </location>
</feature>
<feature type="compositionally biased region" description="Polar residues" evidence="4">
    <location>
        <begin position="173"/>
        <end position="182"/>
    </location>
</feature>
<comment type="subcellular location">
    <subcellularLocation>
        <location evidence="1">Nucleus</location>
    </subcellularLocation>
</comment>
<dbReference type="Proteomes" id="UP000247810">
    <property type="component" value="Unassembled WGS sequence"/>
</dbReference>
<evidence type="ECO:0000256" key="2">
    <source>
        <dbReference type="ARBA" id="ARBA00011353"/>
    </source>
</evidence>